<accession>A9VH86</accession>
<feature type="region of interest" description="Disordered" evidence="1">
    <location>
        <begin position="1"/>
        <end position="29"/>
    </location>
</feature>
<evidence type="ECO:0000313" key="3">
    <source>
        <dbReference type="Proteomes" id="UP000002154"/>
    </source>
</evidence>
<dbReference type="EMBL" id="CP000903">
    <property type="protein sequence ID" value="ABY42081.1"/>
    <property type="molecule type" value="Genomic_DNA"/>
</dbReference>
<name>A9VH86_BACMK</name>
<dbReference type="AlphaFoldDB" id="A9VH86"/>
<reference evidence="2 3" key="1">
    <citation type="journal article" date="2008" name="Chem. Biol. Interact.">
        <title>Extending the Bacillus cereus group genomics to putative food-borne pathogens of different toxicity.</title>
        <authorList>
            <person name="Lapidus A."/>
            <person name="Goltsman E."/>
            <person name="Auger S."/>
            <person name="Galleron N."/>
            <person name="Segurens B."/>
            <person name="Dossat C."/>
            <person name="Land M.L."/>
            <person name="Broussolle V."/>
            <person name="Brillard J."/>
            <person name="Guinebretiere M.H."/>
            <person name="Sanchis V."/>
            <person name="Nguen-The C."/>
            <person name="Lereclus D."/>
            <person name="Richardson P."/>
            <person name="Wincker P."/>
            <person name="Weissenbach J."/>
            <person name="Ehrlich S.D."/>
            <person name="Sorokin A."/>
        </authorList>
    </citation>
    <scope>NUCLEOTIDE SEQUENCE [LARGE SCALE GENOMIC DNA]</scope>
    <source>
        <strain evidence="2 3">KBAB4</strain>
    </source>
</reference>
<feature type="region of interest" description="Disordered" evidence="1">
    <location>
        <begin position="431"/>
        <end position="515"/>
    </location>
</feature>
<dbReference type="RefSeq" id="WP_012260429.1">
    <property type="nucleotide sequence ID" value="NC_010184.1"/>
</dbReference>
<sequence>MNIGWNFPKTNWGSEQGKNDPGLETFKGNPYPALAREPIQNSLDAHDGSEKPVRVEFSVFRIAKDQFPGRTKYIKVLKQCIKEAKNGSETQKEMEKALYTIENDEIYFMKISDYNTVGLSGSDELRNTNWHRLIKVVGESEKEDTSGGAFGIGKHAPFVCSDIKVVFYATKDSDGKQAFQGVGKLITFTDQDGEPCQATGFYGENDKIQPIKDMSEVKDKDIFIRNETGTDLFVAGFDYRETWADEIIEAVISSFFVAILEGALEVKVGDSEINKNSLYKYMEKLKESGSKANVINYYEVMTSENKTLFEEEDFEGLGHVKLYIANKKNYNKKIAMVRKSGMLIKEKQNYQIPNKYAGVLLIKGDEFNKQLKRVENPTHADWEFKRKKDVKVIRAALSKLYNWMNDKAKALSPVLATEEFDVDELSQFLPDDRNESQFDTDQNELEGEYGQPLQSKLDELKQKPRKKKKVSDWEDEDGEEAVKTETGKKEGSDQKRTRYQKSLIPPSGAPSDKKIPTAKISKYKLFCLDPTIGKYRLNLNVKKAGELIINLEILGEDSDMPALVSKATLEGNILPANKEKIGPFQALAGSNRIDFELEEKARVKMGVNFNGR</sequence>
<dbReference type="HOGENOM" id="CLU_027697_0_0_9"/>
<feature type="compositionally biased region" description="Basic and acidic residues" evidence="1">
    <location>
        <begin position="480"/>
        <end position="496"/>
    </location>
</feature>
<gene>
    <name evidence="2" type="ordered locus">BcerKBAB4_0821</name>
</gene>
<organism evidence="2 3">
    <name type="scientific">Bacillus mycoides (strain KBAB4)</name>
    <name type="common">Bacillus weihenstephanensis</name>
    <dbReference type="NCBI Taxonomy" id="315730"/>
    <lineage>
        <taxon>Bacteria</taxon>
        <taxon>Bacillati</taxon>
        <taxon>Bacillota</taxon>
        <taxon>Bacilli</taxon>
        <taxon>Bacillales</taxon>
        <taxon>Bacillaceae</taxon>
        <taxon>Bacillus</taxon>
        <taxon>Bacillus cereus group</taxon>
    </lineage>
</organism>
<protein>
    <submittedName>
        <fullName evidence="2">Uncharacterized protein</fullName>
    </submittedName>
</protein>
<evidence type="ECO:0000313" key="2">
    <source>
        <dbReference type="EMBL" id="ABY42081.1"/>
    </source>
</evidence>
<dbReference type="KEGG" id="bwe:BcerKBAB4_0821"/>
<evidence type="ECO:0000256" key="1">
    <source>
        <dbReference type="SAM" id="MobiDB-lite"/>
    </source>
</evidence>
<proteinExistence type="predicted"/>
<dbReference type="eggNOG" id="COG3727">
    <property type="taxonomic scope" value="Bacteria"/>
</dbReference>
<dbReference type="Proteomes" id="UP000002154">
    <property type="component" value="Chromosome"/>
</dbReference>